<proteinExistence type="predicted"/>
<keyword evidence="4" id="KW-1185">Reference proteome</keyword>
<dbReference type="OrthoDB" id="705765at2759"/>
<evidence type="ECO:0000256" key="2">
    <source>
        <dbReference type="SAM" id="MobiDB-lite"/>
    </source>
</evidence>
<dbReference type="RefSeq" id="XP_044453165.1">
    <property type="nucleotide sequence ID" value="XM_044597230.1"/>
</dbReference>
<organism evidence="3">
    <name type="scientific">Triticum aestivum</name>
    <name type="common">Wheat</name>
    <dbReference type="NCBI Taxonomy" id="4565"/>
    <lineage>
        <taxon>Eukaryota</taxon>
        <taxon>Viridiplantae</taxon>
        <taxon>Streptophyta</taxon>
        <taxon>Embryophyta</taxon>
        <taxon>Tracheophyta</taxon>
        <taxon>Spermatophyta</taxon>
        <taxon>Magnoliopsida</taxon>
        <taxon>Liliopsida</taxon>
        <taxon>Poales</taxon>
        <taxon>Poaceae</taxon>
        <taxon>BOP clade</taxon>
        <taxon>Pooideae</taxon>
        <taxon>Triticodae</taxon>
        <taxon>Triticeae</taxon>
        <taxon>Triticinae</taxon>
        <taxon>Triticum</taxon>
    </lineage>
</organism>
<dbReference type="GeneID" id="123185316"/>
<dbReference type="Gramene" id="TraesWEE_scaffold_099125_01G000100.1">
    <property type="protein sequence ID" value="TraesWEE_scaffold_099125_01G000100.1"/>
    <property type="gene ID" value="TraesWEE_scaffold_099125_01G000100"/>
</dbReference>
<reference evidence="3" key="2">
    <citation type="submission" date="2018-10" db="UniProtKB">
        <authorList>
            <consortium name="EnsemblPlants"/>
        </authorList>
    </citation>
    <scope>IDENTIFICATION</scope>
</reference>
<accession>A0A3B6AY40</accession>
<dbReference type="Proteomes" id="UP000019116">
    <property type="component" value="Chromosome 2A"/>
</dbReference>
<dbReference type="RefSeq" id="XP_044453164.1">
    <property type="nucleotide sequence ID" value="XM_044597229.1"/>
</dbReference>
<dbReference type="AlphaFoldDB" id="A0A3B6AY40"/>
<evidence type="ECO:0000313" key="4">
    <source>
        <dbReference type="Proteomes" id="UP000019116"/>
    </source>
</evidence>
<protein>
    <submittedName>
        <fullName evidence="3">Uncharacterized protein</fullName>
    </submittedName>
</protein>
<sequence>MDPVDLPSKVILDAMFDKVGLPTAAYSARAVHRGCLEVTVAFHPIASELERPVSQTYISTSAFTDLEEVQNHVARKAMEFMEQEHSVVPGNYNYGKLQSARLNNESLRERLKEKDRNIEILKKINTSLAQQMEEKSNTLDSIMKINKDMMEKVAEKDVAIESIKNVNQTLLKQLGEKQVIIKKLIKGWDNSLDTGFSATIQLQCLIDEGMSPGSTQADIELNATLQSAQHICEYLEQNTILAVEYLQSIGTYPYDPKPGFTDEEDNCSVDPEPVPPENPPYMRSWLDDEEIFDSEGNCSADFDTLAEEHF</sequence>
<dbReference type="Gramene" id="TraesCS2A02G257900.1">
    <property type="protein sequence ID" value="TraesCS2A02G257900.1.cds1"/>
    <property type="gene ID" value="TraesCS2A02G257900"/>
</dbReference>
<keyword evidence="1" id="KW-0175">Coiled coil</keyword>
<reference evidence="3" key="1">
    <citation type="submission" date="2018-08" db="EMBL/GenBank/DDBJ databases">
        <authorList>
            <person name="Rossello M."/>
        </authorList>
    </citation>
    <scope>NUCLEOTIDE SEQUENCE [LARGE SCALE GENOMIC DNA]</scope>
    <source>
        <strain evidence="3">cv. Chinese Spring</strain>
    </source>
</reference>
<feature type="coiled-coil region" evidence="1">
    <location>
        <begin position="97"/>
        <end position="124"/>
    </location>
</feature>
<evidence type="ECO:0000256" key="1">
    <source>
        <dbReference type="SAM" id="Coils"/>
    </source>
</evidence>
<dbReference type="EnsemblPlants" id="TraesCS2A02G257900.1">
    <property type="protein sequence ID" value="TraesCS2A02G257900.1.cds1"/>
    <property type="gene ID" value="TraesCS2A02G257900"/>
</dbReference>
<evidence type="ECO:0000313" key="3">
    <source>
        <dbReference type="EnsemblPlants" id="TraesCS2A02G257900.1.cds1"/>
    </source>
</evidence>
<dbReference type="OMA" id="FHPIASE"/>
<gene>
    <name evidence="3" type="primary">LOC123185316</name>
</gene>
<name>A0A3B6AY40_WHEAT</name>
<feature type="region of interest" description="Disordered" evidence="2">
    <location>
        <begin position="257"/>
        <end position="284"/>
    </location>
</feature>
<dbReference type="Gramene" id="TraesCS2A03G0627700.1">
    <property type="protein sequence ID" value="TraesCS2A03G0627700.1.CDS1"/>
    <property type="gene ID" value="TraesCS2A03G0627700"/>
</dbReference>